<organism evidence="4 5">
    <name type="scientific">Lacimicrobium alkaliphilum</name>
    <dbReference type="NCBI Taxonomy" id="1526571"/>
    <lineage>
        <taxon>Bacteria</taxon>
        <taxon>Pseudomonadati</taxon>
        <taxon>Pseudomonadota</taxon>
        <taxon>Gammaproteobacteria</taxon>
        <taxon>Alteromonadales</taxon>
        <taxon>Alteromonadaceae</taxon>
        <taxon>Lacimicrobium</taxon>
    </lineage>
</organism>
<dbReference type="EMBL" id="CP013650">
    <property type="protein sequence ID" value="ALS97151.1"/>
    <property type="molecule type" value="Genomic_DNA"/>
</dbReference>
<evidence type="ECO:0000259" key="3">
    <source>
        <dbReference type="Pfam" id="PF05569"/>
    </source>
</evidence>
<dbReference type="RefSeq" id="WP_062475679.1">
    <property type="nucleotide sequence ID" value="NZ_CP013650.1"/>
</dbReference>
<feature type="domain" description="M23ase beta-sheet core" evidence="2">
    <location>
        <begin position="354"/>
        <end position="451"/>
    </location>
</feature>
<dbReference type="PANTHER" id="PTHR21666:SF270">
    <property type="entry name" value="MUREIN HYDROLASE ACTIVATOR ENVC"/>
    <property type="match status" value="1"/>
</dbReference>
<dbReference type="InterPro" id="IPR011055">
    <property type="entry name" value="Dup_hybrid_motif"/>
</dbReference>
<dbReference type="KEGG" id="lal:AT746_01890"/>
<evidence type="ECO:0008006" key="6">
    <source>
        <dbReference type="Google" id="ProtNLM"/>
    </source>
</evidence>
<sequence>MSSNILLSLALWVLLTGLFTLTAGYIARKRRLTPGFWLWTLIAPSVVMLPVPDVLLRHTKYTGAADFSVFEPVVWMADNITTPLQQPWVVSWSLLVLTLIVLVSLAKLARLAWHYHAVLQLAQQSTHCPEALNGHIINSNIDCVLLPAQAPPTSAFVIGLRRPRIVLPQHFLQLSPQQRQMILAHEVNHIRFYDHWWLVAWHIISAVAWFNPFLVRLSAHFTQAVEMRCDAATVAQGRFCPDAYARALIASIKQSVNTTAQPHSAAMQLSFTGHGMGLAAYKQRIRAIIGSGPAPLNWQRQMPVFLVAMLLVLFTRSAYTRALASGPDQWIMPVDKPAISSSFGHVAAIRQNQVHQGVDFKGPVGTAIYASAAGRIMIADATTLSDNYGKVVVVQHGDGWQTLYAHLDSIDTQKGDRVKQGEIIGTMGATGKVTGSHLHFELVQNGQRQDPMVYLGHTRKSGSE</sequence>
<accession>A0A0U3ASU3</accession>
<feature type="transmembrane region" description="Helical" evidence="1">
    <location>
        <begin position="88"/>
        <end position="106"/>
    </location>
</feature>
<proteinExistence type="predicted"/>
<protein>
    <recommendedName>
        <fullName evidence="6">Peptidase M23 domain-containing protein</fullName>
    </recommendedName>
</protein>
<dbReference type="Pfam" id="PF05569">
    <property type="entry name" value="Peptidase_M56"/>
    <property type="match status" value="1"/>
</dbReference>
<dbReference type="GO" id="GO:0004222">
    <property type="term" value="F:metalloendopeptidase activity"/>
    <property type="evidence" value="ECO:0007669"/>
    <property type="project" value="TreeGrafter"/>
</dbReference>
<keyword evidence="1" id="KW-1133">Transmembrane helix</keyword>
<dbReference type="Gene3D" id="2.70.70.10">
    <property type="entry name" value="Glucose Permease (Domain IIA)"/>
    <property type="match status" value="1"/>
</dbReference>
<keyword evidence="5" id="KW-1185">Reference proteome</keyword>
<dbReference type="STRING" id="1526571.AT746_01890"/>
<keyword evidence="1" id="KW-0472">Membrane</keyword>
<feature type="transmembrane region" description="Helical" evidence="1">
    <location>
        <begin position="34"/>
        <end position="51"/>
    </location>
</feature>
<dbReference type="SUPFAM" id="SSF51261">
    <property type="entry name" value="Duplicated hybrid motif"/>
    <property type="match status" value="1"/>
</dbReference>
<dbReference type="CDD" id="cd07341">
    <property type="entry name" value="M56_BlaR1_MecR1_like"/>
    <property type="match status" value="1"/>
</dbReference>
<dbReference type="Proteomes" id="UP000068447">
    <property type="component" value="Chromosome"/>
</dbReference>
<feature type="transmembrane region" description="Helical" evidence="1">
    <location>
        <begin position="6"/>
        <end position="27"/>
    </location>
</feature>
<reference evidence="4 5" key="1">
    <citation type="submission" date="2015-12" db="EMBL/GenBank/DDBJ databases">
        <title>Complete genome of Lacimicrobium alkaliphilum KCTC 32984.</title>
        <authorList>
            <person name="Kim S.-G."/>
            <person name="Lee Y.-J."/>
        </authorList>
    </citation>
    <scope>NUCLEOTIDE SEQUENCE [LARGE SCALE GENOMIC DNA]</scope>
    <source>
        <strain evidence="4 5">YelD216</strain>
    </source>
</reference>
<dbReference type="InterPro" id="IPR050570">
    <property type="entry name" value="Cell_wall_metabolism_enzyme"/>
</dbReference>
<evidence type="ECO:0000256" key="1">
    <source>
        <dbReference type="SAM" id="Phobius"/>
    </source>
</evidence>
<dbReference type="InterPro" id="IPR016047">
    <property type="entry name" value="M23ase_b-sheet_dom"/>
</dbReference>
<name>A0A0U3ASU3_9ALTE</name>
<feature type="domain" description="Peptidase M56" evidence="3">
    <location>
        <begin position="91"/>
        <end position="260"/>
    </location>
</feature>
<dbReference type="OrthoDB" id="9805070at2"/>
<dbReference type="AlphaFoldDB" id="A0A0U3ASU3"/>
<dbReference type="PANTHER" id="PTHR21666">
    <property type="entry name" value="PEPTIDASE-RELATED"/>
    <property type="match status" value="1"/>
</dbReference>
<dbReference type="InterPro" id="IPR008756">
    <property type="entry name" value="Peptidase_M56"/>
</dbReference>
<gene>
    <name evidence="4" type="ORF">AT746_01890</name>
</gene>
<evidence type="ECO:0000259" key="2">
    <source>
        <dbReference type="Pfam" id="PF01551"/>
    </source>
</evidence>
<feature type="transmembrane region" description="Helical" evidence="1">
    <location>
        <begin position="196"/>
        <end position="215"/>
    </location>
</feature>
<dbReference type="Pfam" id="PF01551">
    <property type="entry name" value="Peptidase_M23"/>
    <property type="match status" value="1"/>
</dbReference>
<dbReference type="CDD" id="cd12797">
    <property type="entry name" value="M23_peptidase"/>
    <property type="match status" value="1"/>
</dbReference>
<keyword evidence="1" id="KW-0812">Transmembrane</keyword>
<evidence type="ECO:0000313" key="4">
    <source>
        <dbReference type="EMBL" id="ALS97151.1"/>
    </source>
</evidence>
<evidence type="ECO:0000313" key="5">
    <source>
        <dbReference type="Proteomes" id="UP000068447"/>
    </source>
</evidence>